<evidence type="ECO:0000256" key="2">
    <source>
        <dbReference type="SAM" id="MobiDB-lite"/>
    </source>
</evidence>
<dbReference type="Pfam" id="PF05186">
    <property type="entry name" value="Dpy-30"/>
    <property type="match status" value="1"/>
</dbReference>
<dbReference type="AlphaFoldDB" id="A0A8B6GZH6"/>
<dbReference type="PROSITE" id="PS50088">
    <property type="entry name" value="ANK_REPEAT"/>
    <property type="match status" value="1"/>
</dbReference>
<dbReference type="PANTHER" id="PTHR24172">
    <property type="entry name" value="ANK_REP_REGION DOMAIN-CONTAINING PROTEIN"/>
    <property type="match status" value="1"/>
</dbReference>
<feature type="compositionally biased region" description="Basic and acidic residues" evidence="2">
    <location>
        <begin position="116"/>
        <end position="148"/>
    </location>
</feature>
<name>A0A8B6GZH6_MYTGA</name>
<dbReference type="Pfam" id="PF12796">
    <property type="entry name" value="Ank_2"/>
    <property type="match status" value="1"/>
</dbReference>
<gene>
    <name evidence="3" type="ORF">MGAL_10B004440</name>
</gene>
<feature type="region of interest" description="Disordered" evidence="2">
    <location>
        <begin position="116"/>
        <end position="179"/>
    </location>
</feature>
<dbReference type="PANTHER" id="PTHR24172:SF4">
    <property type="entry name" value="ANK_REP_REGION DOMAIN-CONTAINING PROTEIN"/>
    <property type="match status" value="1"/>
</dbReference>
<organism evidence="3 4">
    <name type="scientific">Mytilus galloprovincialis</name>
    <name type="common">Mediterranean mussel</name>
    <dbReference type="NCBI Taxonomy" id="29158"/>
    <lineage>
        <taxon>Eukaryota</taxon>
        <taxon>Metazoa</taxon>
        <taxon>Spiralia</taxon>
        <taxon>Lophotrochozoa</taxon>
        <taxon>Mollusca</taxon>
        <taxon>Bivalvia</taxon>
        <taxon>Autobranchia</taxon>
        <taxon>Pteriomorphia</taxon>
        <taxon>Mytilida</taxon>
        <taxon>Mytiloidea</taxon>
        <taxon>Mytilidae</taxon>
        <taxon>Mytilinae</taxon>
        <taxon>Mytilus</taxon>
    </lineage>
</organism>
<dbReference type="SMART" id="SM00248">
    <property type="entry name" value="ANK"/>
    <property type="match status" value="2"/>
</dbReference>
<evidence type="ECO:0000256" key="1">
    <source>
        <dbReference type="PROSITE-ProRule" id="PRU00023"/>
    </source>
</evidence>
<keyword evidence="1" id="KW-0040">ANK repeat</keyword>
<dbReference type="OrthoDB" id="432281at2759"/>
<accession>A0A8B6GZH6</accession>
<keyword evidence="4" id="KW-1185">Reference proteome</keyword>
<protein>
    <submittedName>
        <fullName evidence="3">Uncharacterized protein</fullName>
    </submittedName>
</protein>
<sequence length="447" mass="51221">MTEEKTETSEKSCGSARNCRRIYVSQDTRPRTGTKPTTIDGKYVAEHLGSALTFALAELAEKRPKDPIEYLSKWLYKYRENMDHNMQQEALIENLKQAEEEKVLEAERKERIKTEQKQLEEEERQRKIKEEEEKKKKEQEELQRKAKEAALAQRPNLETVTEEGEEETPSKEKDSKGQTELHRLAAQEGADMRTLINMGYSIAERDADQKTARDIAEVAGITDNVQAIDNYVRDLLKEENVDELEQLVLEGYDKLESILESITDQSEDLKQFTSSLPDYMKKIQEVFSVVQKGVLRDVQQTLERKKIATARDNMGRCPLHIAVLTENNDVVEYIAKSFPATVKCKDHMNRTPLHYAMGLNNEDLVTLLLANDADTTVKDVLKRTPSDYREHSDVIKDMKDKLSPPSVQQESDGKEETQQQELSTQQEVQGGEATQQEQQPTQQAVES</sequence>
<evidence type="ECO:0000313" key="3">
    <source>
        <dbReference type="EMBL" id="VDI70889.1"/>
    </source>
</evidence>
<proteinExistence type="predicted"/>
<dbReference type="EMBL" id="UYJE01009183">
    <property type="protein sequence ID" value="VDI70889.1"/>
    <property type="molecule type" value="Genomic_DNA"/>
</dbReference>
<dbReference type="InterPro" id="IPR002110">
    <property type="entry name" value="Ankyrin_rpt"/>
</dbReference>
<feature type="compositionally biased region" description="Basic and acidic residues" evidence="2">
    <location>
        <begin position="168"/>
        <end position="179"/>
    </location>
</feature>
<dbReference type="InterPro" id="IPR049630">
    <property type="entry name" value="DYDC-like_DD"/>
</dbReference>
<comment type="caution">
    <text evidence="3">The sequence shown here is derived from an EMBL/GenBank/DDBJ whole genome shotgun (WGS) entry which is preliminary data.</text>
</comment>
<dbReference type="Gene3D" id="1.20.890.10">
    <property type="entry name" value="cAMP-dependent protein kinase regulatory subunit, dimerization-anchoring domain"/>
    <property type="match status" value="1"/>
</dbReference>
<dbReference type="InterPro" id="IPR036770">
    <property type="entry name" value="Ankyrin_rpt-contain_sf"/>
</dbReference>
<dbReference type="CDD" id="cd22966">
    <property type="entry name" value="DD_DYDC-like"/>
    <property type="match status" value="1"/>
</dbReference>
<feature type="compositionally biased region" description="Basic and acidic residues" evidence="2">
    <location>
        <begin position="388"/>
        <end position="402"/>
    </location>
</feature>
<dbReference type="Gene3D" id="1.25.40.20">
    <property type="entry name" value="Ankyrin repeat-containing domain"/>
    <property type="match status" value="1"/>
</dbReference>
<feature type="region of interest" description="Disordered" evidence="2">
    <location>
        <begin position="388"/>
        <end position="447"/>
    </location>
</feature>
<dbReference type="InterPro" id="IPR007858">
    <property type="entry name" value="Dpy-30_motif"/>
</dbReference>
<evidence type="ECO:0000313" key="4">
    <source>
        <dbReference type="Proteomes" id="UP000596742"/>
    </source>
</evidence>
<reference evidence="3" key="1">
    <citation type="submission" date="2018-11" db="EMBL/GenBank/DDBJ databases">
        <authorList>
            <person name="Alioto T."/>
            <person name="Alioto T."/>
        </authorList>
    </citation>
    <scope>NUCLEOTIDE SEQUENCE</scope>
</reference>
<dbReference type="Proteomes" id="UP000596742">
    <property type="component" value="Unassembled WGS sequence"/>
</dbReference>
<feature type="repeat" description="ANK" evidence="1">
    <location>
        <begin position="348"/>
        <end position="380"/>
    </location>
</feature>
<dbReference type="SUPFAM" id="SSF48403">
    <property type="entry name" value="Ankyrin repeat"/>
    <property type="match status" value="1"/>
</dbReference>
<dbReference type="PROSITE" id="PS50297">
    <property type="entry name" value="ANK_REP_REGION"/>
    <property type="match status" value="1"/>
</dbReference>
<feature type="compositionally biased region" description="Low complexity" evidence="2">
    <location>
        <begin position="419"/>
        <end position="447"/>
    </location>
</feature>